<gene>
    <name evidence="1" type="ORF">DWE98_08270</name>
</gene>
<dbReference type="AlphaFoldDB" id="A0A370L980"/>
<name>A0A370L980_9HYPH</name>
<proteinExistence type="predicted"/>
<accession>A0A370L980</accession>
<sequence>MLPLSGLLGDQSMRSAAFLSAMFLPALANPAAARPLERELPLKRDACWERVYDEPHLKGHPGQKVTRIRLLHLPSKWPDGQMNGFYVQLYFNLRQRNAAGGFDYQLGGFCKPSGDGLRCEPEWEAGTWRIERGPNGTLRVRNNGITANPNPYDAEEIADGAARIPAQPDDGIWQLSPASGPCELE</sequence>
<comment type="caution">
    <text evidence="1">The sequence shown here is derived from an EMBL/GenBank/DDBJ whole genome shotgun (WGS) entry which is preliminary data.</text>
</comment>
<protein>
    <submittedName>
        <fullName evidence="1">Uncharacterized protein</fullName>
    </submittedName>
</protein>
<dbReference type="EMBL" id="QQTP01000003">
    <property type="protein sequence ID" value="RDJ26835.1"/>
    <property type="molecule type" value="Genomic_DNA"/>
</dbReference>
<keyword evidence="2" id="KW-1185">Reference proteome</keyword>
<evidence type="ECO:0000313" key="1">
    <source>
        <dbReference type="EMBL" id="RDJ26835.1"/>
    </source>
</evidence>
<dbReference type="Proteomes" id="UP000255207">
    <property type="component" value="Unassembled WGS sequence"/>
</dbReference>
<evidence type="ECO:0000313" key="2">
    <source>
        <dbReference type="Proteomes" id="UP000255207"/>
    </source>
</evidence>
<reference evidence="2" key="1">
    <citation type="submission" date="2018-07" db="EMBL/GenBank/DDBJ databases">
        <authorList>
            <person name="Safronova V.I."/>
            <person name="Chirak E.R."/>
            <person name="Sazanova A.L."/>
        </authorList>
    </citation>
    <scope>NUCLEOTIDE SEQUENCE [LARGE SCALE GENOMIC DNA]</scope>
    <source>
        <strain evidence="2">RCAM04685</strain>
    </source>
</reference>
<organism evidence="1 2">
    <name type="scientific">Bosea caraganae</name>
    <dbReference type="NCBI Taxonomy" id="2763117"/>
    <lineage>
        <taxon>Bacteria</taxon>
        <taxon>Pseudomonadati</taxon>
        <taxon>Pseudomonadota</taxon>
        <taxon>Alphaproteobacteria</taxon>
        <taxon>Hyphomicrobiales</taxon>
        <taxon>Boseaceae</taxon>
        <taxon>Bosea</taxon>
    </lineage>
</organism>